<dbReference type="InterPro" id="IPR050757">
    <property type="entry name" value="Collagen_mod_GT25"/>
</dbReference>
<dbReference type="Pfam" id="PF25342">
    <property type="entry name" value="GT_PLOD"/>
    <property type="match status" value="1"/>
</dbReference>
<organism evidence="2 3">
    <name type="scientific">Oesophagostomum dentatum</name>
    <name type="common">Nodular worm</name>
    <dbReference type="NCBI Taxonomy" id="61180"/>
    <lineage>
        <taxon>Eukaryota</taxon>
        <taxon>Metazoa</taxon>
        <taxon>Ecdysozoa</taxon>
        <taxon>Nematoda</taxon>
        <taxon>Chromadorea</taxon>
        <taxon>Rhabditida</taxon>
        <taxon>Rhabditina</taxon>
        <taxon>Rhabditomorpha</taxon>
        <taxon>Strongyloidea</taxon>
        <taxon>Strongylidae</taxon>
        <taxon>Oesophagostomum</taxon>
    </lineage>
</organism>
<accession>A0A0B1T5X1</accession>
<gene>
    <name evidence="2" type="ORF">OESDEN_07118</name>
</gene>
<dbReference type="Proteomes" id="UP000053660">
    <property type="component" value="Unassembled WGS sequence"/>
</dbReference>
<proteinExistence type="predicted"/>
<reference evidence="2 3" key="1">
    <citation type="submission" date="2014-03" db="EMBL/GenBank/DDBJ databases">
        <title>Draft genome of the hookworm Oesophagostomum dentatum.</title>
        <authorList>
            <person name="Mitreva M."/>
        </authorList>
    </citation>
    <scope>NUCLEOTIDE SEQUENCE [LARGE SCALE GENOMIC DNA]</scope>
    <source>
        <strain evidence="2 3">OD-Hann</strain>
    </source>
</reference>
<protein>
    <recommendedName>
        <fullName evidence="1">PLOD1-3-like GT domain-containing protein</fullName>
    </recommendedName>
</protein>
<dbReference type="SUPFAM" id="SSF53448">
    <property type="entry name" value="Nucleotide-diphospho-sugar transferases"/>
    <property type="match status" value="1"/>
</dbReference>
<dbReference type="Gene3D" id="3.90.550.10">
    <property type="entry name" value="Spore Coat Polysaccharide Biosynthesis Protein SpsA, Chain A"/>
    <property type="match status" value="1"/>
</dbReference>
<dbReference type="PANTHER" id="PTHR10730:SF45">
    <property type="entry name" value="PROCOLLAGEN-LYSINE,2-OXOGLUTARATE 5-DIOXYGENASE"/>
    <property type="match status" value="1"/>
</dbReference>
<dbReference type="EMBL" id="KN551015">
    <property type="protein sequence ID" value="KHJ92978.1"/>
    <property type="molecule type" value="Genomic_DNA"/>
</dbReference>
<evidence type="ECO:0000313" key="2">
    <source>
        <dbReference type="EMBL" id="KHJ92978.1"/>
    </source>
</evidence>
<dbReference type="InterPro" id="IPR057589">
    <property type="entry name" value="GT_PLOD"/>
</dbReference>
<evidence type="ECO:0000313" key="3">
    <source>
        <dbReference type="Proteomes" id="UP000053660"/>
    </source>
</evidence>
<name>A0A0B1T5X1_OESDE</name>
<keyword evidence="3" id="KW-1185">Reference proteome</keyword>
<evidence type="ECO:0000259" key="1">
    <source>
        <dbReference type="Pfam" id="PF25342"/>
    </source>
</evidence>
<sequence>MINIKPVADDDDDQLYYTMIYLDAKLRNELKIGLDTMSRIFQNLNGVTDDIELQFQDDGEALAYNAAYNTHPAILHGNGPSKIYLNYLANYVSGRWSSTTGCSFCGKKPKLDLTSKKEEEFPLVAVSIFIAKPIPFIEEMLEAFAQLDYPKQKIVLFIYNSQRFSIKTIMDFLAKYGSKYHSKKIINGVSEIGDREARQEALTFASRFNAEFLFILDGDAMLTNAKTLQHLIEASTNYDLGIVAPLLGQPNKMFTNFWGALAPNGYYARSEDYLAIVQQKRKGIWNVPFITTAMLINKEKMKEMKTPYFYDKTLDPDMSFCKWARDHGHFMYVDNQDYHGFLIVSEEFAEIVHTGKAHPEMWEIFENRELWEQRYVHPEYSKQLEEDYEIEQACPDVYDYPLMSERFTKDMIDEMEHYGRWSDGSNKDDRLAGGYENVPTRDIHMNQIGFERQWLYFLDEYVRPLQEKVFLGYYHRVGTYLFL</sequence>
<dbReference type="PANTHER" id="PTHR10730">
    <property type="entry name" value="PROCOLLAGEN-LYSINE,2-OXOGLUTARATE 5-DIOXYGENASE/GLYCOSYLTRANSFERASE 25 FAMILY MEMBER"/>
    <property type="match status" value="1"/>
</dbReference>
<dbReference type="GO" id="GO:0008475">
    <property type="term" value="F:procollagen-lysine 5-dioxygenase activity"/>
    <property type="evidence" value="ECO:0007669"/>
    <property type="project" value="TreeGrafter"/>
</dbReference>
<feature type="domain" description="PLOD1-3-like GT" evidence="1">
    <location>
        <begin position="1"/>
        <end position="102"/>
    </location>
</feature>
<dbReference type="InterPro" id="IPR029044">
    <property type="entry name" value="Nucleotide-diphossugar_trans"/>
</dbReference>
<dbReference type="GO" id="GO:0005783">
    <property type="term" value="C:endoplasmic reticulum"/>
    <property type="evidence" value="ECO:0007669"/>
    <property type="project" value="TreeGrafter"/>
</dbReference>
<dbReference type="OrthoDB" id="69177at2759"/>
<dbReference type="AlphaFoldDB" id="A0A0B1T5X1"/>